<dbReference type="EMBL" id="HBGV01012491">
    <property type="protein sequence ID" value="CAD9500630.1"/>
    <property type="molecule type" value="Transcribed_RNA"/>
</dbReference>
<organism evidence="2">
    <name type="scientific">Helicotheca tamesis</name>
    <dbReference type="NCBI Taxonomy" id="374047"/>
    <lineage>
        <taxon>Eukaryota</taxon>
        <taxon>Sar</taxon>
        <taxon>Stramenopiles</taxon>
        <taxon>Ochrophyta</taxon>
        <taxon>Bacillariophyta</taxon>
        <taxon>Mediophyceae</taxon>
        <taxon>Lithodesmiophycidae</taxon>
        <taxon>Lithodesmiales</taxon>
        <taxon>Lithodesmiaceae</taxon>
        <taxon>Helicotheca</taxon>
    </lineage>
</organism>
<accession>A0A6U0GU59</accession>
<evidence type="ECO:0000313" key="1">
    <source>
        <dbReference type="EMBL" id="CAD9500630.1"/>
    </source>
</evidence>
<proteinExistence type="predicted"/>
<sequence length="214" mass="24555">MRISSYLKQSIQPVIGTIVAGGVGTIIGTYFQDRSNEIATERAHKAEQLKIANTLFEHIFENLDKALYLNKEAMYVGVGKLQNSDLKLGSASFWARYTGAVEKWKTGEQRRIAETGIYFGDEMAKEVEDLHRLFNRYERMVRHTYHGRKLSKDGLVDKKGDPNDYRTRYFDAGYRKEMDAPQREIDLKSRKVAQSMVQLLKEGKVGKYCPACEN</sequence>
<gene>
    <name evidence="1" type="ORF">HTAM1171_LOCUS7646</name>
    <name evidence="2" type="ORF">HTAM1171_LOCUS7647</name>
</gene>
<evidence type="ECO:0000313" key="2">
    <source>
        <dbReference type="EMBL" id="CAD9500634.1"/>
    </source>
</evidence>
<dbReference type="EMBL" id="HBGV01012492">
    <property type="protein sequence ID" value="CAD9500634.1"/>
    <property type="molecule type" value="Transcribed_RNA"/>
</dbReference>
<reference evidence="2" key="1">
    <citation type="submission" date="2021-01" db="EMBL/GenBank/DDBJ databases">
        <authorList>
            <person name="Corre E."/>
            <person name="Pelletier E."/>
            <person name="Niang G."/>
            <person name="Scheremetjew M."/>
            <person name="Finn R."/>
            <person name="Kale V."/>
            <person name="Holt S."/>
            <person name="Cochrane G."/>
            <person name="Meng A."/>
            <person name="Brown T."/>
            <person name="Cohen L."/>
        </authorList>
    </citation>
    <scope>NUCLEOTIDE SEQUENCE</scope>
    <source>
        <strain evidence="2">CCMP826</strain>
    </source>
</reference>
<dbReference type="AlphaFoldDB" id="A0A6U0GU59"/>
<name>A0A6U0GU59_9STRA</name>
<protein>
    <submittedName>
        <fullName evidence="2">Uncharacterized protein</fullName>
    </submittedName>
</protein>